<dbReference type="PROSITE" id="PS52016">
    <property type="entry name" value="TONB_DEPENDENT_REC_3"/>
    <property type="match status" value="1"/>
</dbReference>
<dbReference type="CDD" id="cd01347">
    <property type="entry name" value="ligand_gated_channel"/>
    <property type="match status" value="1"/>
</dbReference>
<comment type="subcellular location">
    <subcellularLocation>
        <location evidence="1 14">Cell outer membrane</location>
        <topology evidence="1 14">Multi-pass membrane protein</topology>
    </subcellularLocation>
</comment>
<organism evidence="19 20">
    <name type="scientific">Oxalicibacterium solurbis</name>
    <dbReference type="NCBI Taxonomy" id="69280"/>
    <lineage>
        <taxon>Bacteria</taxon>
        <taxon>Pseudomonadati</taxon>
        <taxon>Pseudomonadota</taxon>
        <taxon>Betaproteobacteria</taxon>
        <taxon>Burkholderiales</taxon>
        <taxon>Oxalobacteraceae</taxon>
        <taxon>Oxalicibacterium</taxon>
    </lineage>
</organism>
<evidence type="ECO:0000256" key="6">
    <source>
        <dbReference type="ARBA" id="ARBA00022692"/>
    </source>
</evidence>
<proteinExistence type="inferred from homology"/>
<evidence type="ECO:0000259" key="18">
    <source>
        <dbReference type="Pfam" id="PF07715"/>
    </source>
</evidence>
<dbReference type="Pfam" id="PF07715">
    <property type="entry name" value="Plug"/>
    <property type="match status" value="1"/>
</dbReference>
<keyword evidence="10 16" id="KW-0798">TonB box</keyword>
<protein>
    <submittedName>
        <fullName evidence="19">Amino acid ABC transporter substrate-binding protein</fullName>
    </submittedName>
</protein>
<evidence type="ECO:0000256" key="1">
    <source>
        <dbReference type="ARBA" id="ARBA00004571"/>
    </source>
</evidence>
<dbReference type="InterPro" id="IPR010105">
    <property type="entry name" value="TonB_sidphr_rcpt"/>
</dbReference>
<dbReference type="SUPFAM" id="SSF56935">
    <property type="entry name" value="Porins"/>
    <property type="match status" value="1"/>
</dbReference>
<sequence length="692" mass="76241">MAMLSMSGLLHAQEAQQIAQDTTTLEAIQVSSDWLGSGLQNSVKTYPGARTVVKKEQIQDSGAASITDVMRRIPGVQVTENAATAGTPVSLNIGVRGLTGRYSPRSTVLLDGIPMSFAPYGQPQLSFAPISLANIETIDVVRGGGAVRYGPQNVGGIINFRTRSIPTTPGMSGDASVRYIDYDGRQANTQYSTFVGGTLDNGLGIALLYSGASGSSWRDHSDQSVNDFALKLRYELTPTSEIYGKLSYYDVESKTPGGLTQAQYAADPFQNTRPRDYWSGDRKGIDVGYLNYISDTQEFEIRSYFNESFRQSTLAKAPGDNPATMTHSPRNYRVFGIEPRYTQRFAFDSVTHDVTVGYRYISERGDDTSYDENTTTGVISNYEPFINATDAHAVYIDDKIAVGSWRITPGVRYERIDSQRESADGSERFNRKNNKALPQLNIAYLLTSELTVFTNYGKSFGPVQNTQLNQNSAANPLAPEVATTTELGMRWQGRQLSAEATLFNIDFDNQIQIDRGAGGTEDTYRNLGKTTHHGVETAIDYTFDDDSALAGLNLYANYTYLRATLDNDDATDGNDLPFYSRNTDTIGARYKTGPWTFNVSSTHQSRQYADEQNTVAENENANNGVIPGYRVLNAQVGWKAQGKKGFDILAGINNLTDRRYYTRIYSSKPTNTSGGRLVGAPRTIFVQGRYSF</sequence>
<feature type="short sequence motif" description="TonB C-terminal box" evidence="15">
    <location>
        <begin position="675"/>
        <end position="692"/>
    </location>
</feature>
<dbReference type="GO" id="GO:0009279">
    <property type="term" value="C:cell outer membrane"/>
    <property type="evidence" value="ECO:0007669"/>
    <property type="project" value="UniProtKB-SubCell"/>
</dbReference>
<accession>A0A8J3B5A7</accession>
<keyword evidence="3 14" id="KW-0813">Transport</keyword>
<evidence type="ECO:0000256" key="3">
    <source>
        <dbReference type="ARBA" id="ARBA00022448"/>
    </source>
</evidence>
<dbReference type="PANTHER" id="PTHR30442:SF0">
    <property type="entry name" value="FE(3+) DICITRATE TRANSPORT PROTEIN FECA"/>
    <property type="match status" value="1"/>
</dbReference>
<dbReference type="AlphaFoldDB" id="A0A8J3B5A7"/>
<dbReference type="Pfam" id="PF00593">
    <property type="entry name" value="TonB_dep_Rec_b-barrel"/>
    <property type="match status" value="1"/>
</dbReference>
<dbReference type="GO" id="GO:0015343">
    <property type="term" value="F:siderophore-iron transmembrane transporter activity"/>
    <property type="evidence" value="ECO:0007669"/>
    <property type="project" value="InterPro"/>
</dbReference>
<feature type="domain" description="TonB-dependent receptor plug" evidence="18">
    <location>
        <begin position="43"/>
        <end position="157"/>
    </location>
</feature>
<dbReference type="Gene3D" id="2.40.170.20">
    <property type="entry name" value="TonB-dependent receptor, beta-barrel domain"/>
    <property type="match status" value="1"/>
</dbReference>
<evidence type="ECO:0000256" key="12">
    <source>
        <dbReference type="ARBA" id="ARBA00023170"/>
    </source>
</evidence>
<dbReference type="PROSITE" id="PS01156">
    <property type="entry name" value="TONB_DEPENDENT_REC_2"/>
    <property type="match status" value="1"/>
</dbReference>
<dbReference type="Proteomes" id="UP000627205">
    <property type="component" value="Unassembled WGS sequence"/>
</dbReference>
<evidence type="ECO:0000256" key="14">
    <source>
        <dbReference type="PROSITE-ProRule" id="PRU01360"/>
    </source>
</evidence>
<dbReference type="EMBL" id="BMDP01000003">
    <property type="protein sequence ID" value="GGI55079.1"/>
    <property type="molecule type" value="Genomic_DNA"/>
</dbReference>
<evidence type="ECO:0000259" key="17">
    <source>
        <dbReference type="Pfam" id="PF00593"/>
    </source>
</evidence>
<keyword evidence="8" id="KW-0408">Iron</keyword>
<feature type="domain" description="TonB-dependent receptor-like beta-barrel" evidence="17">
    <location>
        <begin position="243"/>
        <end position="655"/>
    </location>
</feature>
<evidence type="ECO:0000256" key="15">
    <source>
        <dbReference type="PROSITE-ProRule" id="PRU10144"/>
    </source>
</evidence>
<dbReference type="GO" id="GO:0015891">
    <property type="term" value="P:siderophore transport"/>
    <property type="evidence" value="ECO:0007669"/>
    <property type="project" value="InterPro"/>
</dbReference>
<dbReference type="GO" id="GO:0038023">
    <property type="term" value="F:signaling receptor activity"/>
    <property type="evidence" value="ECO:0007669"/>
    <property type="project" value="InterPro"/>
</dbReference>
<dbReference type="Gene3D" id="2.170.130.10">
    <property type="entry name" value="TonB-dependent receptor, plug domain"/>
    <property type="match status" value="1"/>
</dbReference>
<keyword evidence="5" id="KW-0410">Iron transport</keyword>
<dbReference type="InterPro" id="IPR036942">
    <property type="entry name" value="Beta-barrel_TonB_sf"/>
</dbReference>
<evidence type="ECO:0000256" key="5">
    <source>
        <dbReference type="ARBA" id="ARBA00022496"/>
    </source>
</evidence>
<dbReference type="InterPro" id="IPR037066">
    <property type="entry name" value="Plug_dom_sf"/>
</dbReference>
<keyword evidence="9" id="KW-0406">Ion transport</keyword>
<keyword evidence="6 14" id="KW-0812">Transmembrane</keyword>
<evidence type="ECO:0000256" key="16">
    <source>
        <dbReference type="RuleBase" id="RU003357"/>
    </source>
</evidence>
<dbReference type="InterPro" id="IPR012910">
    <property type="entry name" value="Plug_dom"/>
</dbReference>
<gene>
    <name evidence="19" type="ORF">GCM10011430_22530</name>
</gene>
<keyword evidence="4 14" id="KW-1134">Transmembrane beta strand</keyword>
<evidence type="ECO:0000256" key="10">
    <source>
        <dbReference type="ARBA" id="ARBA00023077"/>
    </source>
</evidence>
<reference evidence="19" key="1">
    <citation type="journal article" date="2014" name="Int. J. Syst. Evol. Microbiol.">
        <title>Complete genome sequence of Corynebacterium casei LMG S-19264T (=DSM 44701T), isolated from a smear-ripened cheese.</title>
        <authorList>
            <consortium name="US DOE Joint Genome Institute (JGI-PGF)"/>
            <person name="Walter F."/>
            <person name="Albersmeier A."/>
            <person name="Kalinowski J."/>
            <person name="Ruckert C."/>
        </authorList>
    </citation>
    <scope>NUCLEOTIDE SEQUENCE</scope>
    <source>
        <strain evidence="19">CCM 7664</strain>
    </source>
</reference>
<reference evidence="19" key="2">
    <citation type="submission" date="2020-09" db="EMBL/GenBank/DDBJ databases">
        <authorList>
            <person name="Sun Q."/>
            <person name="Sedlacek I."/>
        </authorList>
    </citation>
    <scope>NUCLEOTIDE SEQUENCE</scope>
    <source>
        <strain evidence="19">CCM 7664</strain>
    </source>
</reference>
<evidence type="ECO:0000256" key="13">
    <source>
        <dbReference type="ARBA" id="ARBA00023237"/>
    </source>
</evidence>
<comment type="caution">
    <text evidence="19">The sequence shown here is derived from an EMBL/GenBank/DDBJ whole genome shotgun (WGS) entry which is preliminary data.</text>
</comment>
<dbReference type="InterPro" id="IPR039426">
    <property type="entry name" value="TonB-dep_rcpt-like"/>
</dbReference>
<comment type="similarity">
    <text evidence="2 14 16">Belongs to the TonB-dependent receptor family.</text>
</comment>
<evidence type="ECO:0000256" key="2">
    <source>
        <dbReference type="ARBA" id="ARBA00009810"/>
    </source>
</evidence>
<dbReference type="PANTHER" id="PTHR30442">
    <property type="entry name" value="IRON III DICITRATE TRANSPORT PROTEIN FECA"/>
    <property type="match status" value="1"/>
</dbReference>
<evidence type="ECO:0000256" key="7">
    <source>
        <dbReference type="ARBA" id="ARBA00022729"/>
    </source>
</evidence>
<name>A0A8J3B5A7_9BURK</name>
<evidence type="ECO:0000256" key="11">
    <source>
        <dbReference type="ARBA" id="ARBA00023136"/>
    </source>
</evidence>
<evidence type="ECO:0000256" key="8">
    <source>
        <dbReference type="ARBA" id="ARBA00023004"/>
    </source>
</evidence>
<evidence type="ECO:0000256" key="4">
    <source>
        <dbReference type="ARBA" id="ARBA00022452"/>
    </source>
</evidence>
<keyword evidence="7" id="KW-0732">Signal</keyword>
<dbReference type="InterPro" id="IPR010917">
    <property type="entry name" value="TonB_rcpt_CS"/>
</dbReference>
<dbReference type="NCBIfam" id="TIGR01783">
    <property type="entry name" value="TonB-siderophor"/>
    <property type="match status" value="1"/>
</dbReference>
<keyword evidence="11 14" id="KW-0472">Membrane</keyword>
<evidence type="ECO:0000256" key="9">
    <source>
        <dbReference type="ARBA" id="ARBA00023065"/>
    </source>
</evidence>
<evidence type="ECO:0000313" key="20">
    <source>
        <dbReference type="Proteomes" id="UP000627205"/>
    </source>
</evidence>
<keyword evidence="20" id="KW-1185">Reference proteome</keyword>
<evidence type="ECO:0000313" key="19">
    <source>
        <dbReference type="EMBL" id="GGI55079.1"/>
    </source>
</evidence>
<dbReference type="InterPro" id="IPR000531">
    <property type="entry name" value="Beta-barrel_TonB"/>
</dbReference>
<keyword evidence="12" id="KW-0675">Receptor</keyword>
<keyword evidence="13 14" id="KW-0998">Cell outer membrane</keyword>